<dbReference type="GO" id="GO:0005524">
    <property type="term" value="F:ATP binding"/>
    <property type="evidence" value="ECO:0007669"/>
    <property type="project" value="UniProtKB-KW"/>
</dbReference>
<dbReference type="SUPFAM" id="SSF53613">
    <property type="entry name" value="Ribokinase-like"/>
    <property type="match status" value="1"/>
</dbReference>
<protein>
    <submittedName>
        <fullName evidence="7">Fructokinase</fullName>
        <ecNumber evidence="7">2.7.1.4</ecNumber>
    </submittedName>
</protein>
<evidence type="ECO:0000259" key="6">
    <source>
        <dbReference type="Pfam" id="PF00294"/>
    </source>
</evidence>
<keyword evidence="4 7" id="KW-0418">Kinase</keyword>
<evidence type="ECO:0000256" key="3">
    <source>
        <dbReference type="ARBA" id="ARBA00022741"/>
    </source>
</evidence>
<reference evidence="7 8" key="1">
    <citation type="submission" date="2020-08" db="EMBL/GenBank/DDBJ databases">
        <title>Genomic Encyclopedia of Type Strains, Phase III (KMG-III): the genomes of soil and plant-associated and newly described type strains.</title>
        <authorList>
            <person name="Whitman W."/>
        </authorList>
    </citation>
    <scope>NUCLEOTIDE SEQUENCE [LARGE SCALE GENOMIC DNA]</scope>
    <source>
        <strain evidence="7 8">CECT 8305</strain>
    </source>
</reference>
<evidence type="ECO:0000256" key="1">
    <source>
        <dbReference type="ARBA" id="ARBA00010688"/>
    </source>
</evidence>
<dbReference type="PROSITE" id="PS00584">
    <property type="entry name" value="PFKB_KINASES_2"/>
    <property type="match status" value="1"/>
</dbReference>
<dbReference type="PANTHER" id="PTHR43085">
    <property type="entry name" value="HEXOKINASE FAMILY MEMBER"/>
    <property type="match status" value="1"/>
</dbReference>
<evidence type="ECO:0000256" key="2">
    <source>
        <dbReference type="ARBA" id="ARBA00022679"/>
    </source>
</evidence>
<dbReference type="Gene3D" id="3.40.1190.20">
    <property type="match status" value="1"/>
</dbReference>
<sequence length="313" mass="32178">MIVVAGEALIDLVPSASATPEAAGGLLPLIPRRGGGPYNTALALGRLGSPTAFCSRVSEDSYGAALLDGLHAAGVDTTPVQRGPEPTTLAVAEVSINGSAGYVFYVEGTADRFFQLPAALPAGTTALSLGTCSLVLEPGATAYEELLRREAQRGVFTTLDPNIRSGLIPDPAAYRARFLNWLPHINLLKLSVEDATWLADSSDITDTVQTWLAAGPSAVVLTHGADGLSVHLGNGAELRVPSVEVAVVDTIGAGDTVNAALLHRLASHGALSGAALTELAPDIWRDTLTFAARASALTCSRPGAEPPFAAELA</sequence>
<keyword evidence="8" id="KW-1185">Reference proteome</keyword>
<dbReference type="Proteomes" id="UP000588098">
    <property type="component" value="Unassembled WGS sequence"/>
</dbReference>
<keyword evidence="3" id="KW-0547">Nucleotide-binding</keyword>
<dbReference type="Pfam" id="PF00294">
    <property type="entry name" value="PfkB"/>
    <property type="match status" value="1"/>
</dbReference>
<evidence type="ECO:0000313" key="7">
    <source>
        <dbReference type="EMBL" id="MBB5933602.1"/>
    </source>
</evidence>
<comment type="similarity">
    <text evidence="1">Belongs to the carbohydrate kinase PfkB family.</text>
</comment>
<dbReference type="EMBL" id="JACHJL010000001">
    <property type="protein sequence ID" value="MBB5933602.1"/>
    <property type="molecule type" value="Genomic_DNA"/>
</dbReference>
<dbReference type="InterPro" id="IPR029056">
    <property type="entry name" value="Ribokinase-like"/>
</dbReference>
<dbReference type="InterPro" id="IPR050306">
    <property type="entry name" value="PfkB_Carbo_kinase"/>
</dbReference>
<gene>
    <name evidence="7" type="ORF">FHS42_000620</name>
</gene>
<dbReference type="CDD" id="cd01167">
    <property type="entry name" value="bac_FRK"/>
    <property type="match status" value="1"/>
</dbReference>
<dbReference type="RefSeq" id="WP_184568875.1">
    <property type="nucleotide sequence ID" value="NZ_JACHJL010000001.1"/>
</dbReference>
<dbReference type="GO" id="GO:0008865">
    <property type="term" value="F:fructokinase activity"/>
    <property type="evidence" value="ECO:0007669"/>
    <property type="project" value="UniProtKB-EC"/>
</dbReference>
<dbReference type="AlphaFoldDB" id="A0A7W9UWJ4"/>
<comment type="caution">
    <text evidence="7">The sequence shown here is derived from an EMBL/GenBank/DDBJ whole genome shotgun (WGS) entry which is preliminary data.</text>
</comment>
<proteinExistence type="inferred from homology"/>
<feature type="domain" description="Carbohydrate kinase PfkB" evidence="6">
    <location>
        <begin position="2"/>
        <end position="306"/>
    </location>
</feature>
<organism evidence="7 8">
    <name type="scientific">Streptomyces zagrosensis</name>
    <dbReference type="NCBI Taxonomy" id="1042984"/>
    <lineage>
        <taxon>Bacteria</taxon>
        <taxon>Bacillati</taxon>
        <taxon>Actinomycetota</taxon>
        <taxon>Actinomycetes</taxon>
        <taxon>Kitasatosporales</taxon>
        <taxon>Streptomycetaceae</taxon>
        <taxon>Streptomyces</taxon>
    </lineage>
</organism>
<keyword evidence="5" id="KW-0067">ATP-binding</keyword>
<evidence type="ECO:0000256" key="4">
    <source>
        <dbReference type="ARBA" id="ARBA00022777"/>
    </source>
</evidence>
<evidence type="ECO:0000313" key="8">
    <source>
        <dbReference type="Proteomes" id="UP000588098"/>
    </source>
</evidence>
<keyword evidence="2 7" id="KW-0808">Transferase</keyword>
<evidence type="ECO:0000256" key="5">
    <source>
        <dbReference type="ARBA" id="ARBA00022840"/>
    </source>
</evidence>
<dbReference type="InterPro" id="IPR011611">
    <property type="entry name" value="PfkB_dom"/>
</dbReference>
<dbReference type="InterPro" id="IPR002173">
    <property type="entry name" value="Carboh/pur_kinase_PfkB_CS"/>
</dbReference>
<accession>A0A7W9UWJ4</accession>
<dbReference type="PANTHER" id="PTHR43085:SF1">
    <property type="entry name" value="PSEUDOURIDINE KINASE-RELATED"/>
    <property type="match status" value="1"/>
</dbReference>
<dbReference type="EC" id="2.7.1.4" evidence="7"/>
<name>A0A7W9UWJ4_9ACTN</name>